<dbReference type="PROSITE" id="PS50181">
    <property type="entry name" value="FBOX"/>
    <property type="match status" value="1"/>
</dbReference>
<evidence type="ECO:0000259" key="1">
    <source>
        <dbReference type="PROSITE" id="PS50181"/>
    </source>
</evidence>
<dbReference type="RefSeq" id="XP_022405916.1">
    <property type="nucleotide sequence ID" value="XM_022548579.1"/>
</dbReference>
<accession>A0A1L9VZA1</accession>
<evidence type="ECO:0000313" key="2">
    <source>
        <dbReference type="EMBL" id="OJJ89254.1"/>
    </source>
</evidence>
<evidence type="ECO:0000313" key="3">
    <source>
        <dbReference type="Proteomes" id="UP000184300"/>
    </source>
</evidence>
<protein>
    <recommendedName>
        <fullName evidence="1">F-box domain-containing protein</fullName>
    </recommendedName>
</protein>
<dbReference type="EMBL" id="KV878888">
    <property type="protein sequence ID" value="OJJ89254.1"/>
    <property type="molecule type" value="Genomic_DNA"/>
</dbReference>
<proteinExistence type="predicted"/>
<organism evidence="2 3">
    <name type="scientific">Aspergillus glaucus CBS 516.65</name>
    <dbReference type="NCBI Taxonomy" id="1160497"/>
    <lineage>
        <taxon>Eukaryota</taxon>
        <taxon>Fungi</taxon>
        <taxon>Dikarya</taxon>
        <taxon>Ascomycota</taxon>
        <taxon>Pezizomycotina</taxon>
        <taxon>Eurotiomycetes</taxon>
        <taxon>Eurotiomycetidae</taxon>
        <taxon>Eurotiales</taxon>
        <taxon>Aspergillaceae</taxon>
        <taxon>Aspergillus</taxon>
        <taxon>Aspergillus subgen. Aspergillus</taxon>
    </lineage>
</organism>
<dbReference type="Proteomes" id="UP000184300">
    <property type="component" value="Unassembled WGS sequence"/>
</dbReference>
<dbReference type="OrthoDB" id="4191831at2759"/>
<feature type="domain" description="F-box" evidence="1">
    <location>
        <begin position="6"/>
        <end position="51"/>
    </location>
</feature>
<dbReference type="GeneID" id="34464839"/>
<gene>
    <name evidence="2" type="ORF">ASPGLDRAFT_62804</name>
</gene>
<dbReference type="AlphaFoldDB" id="A0A1L9VZA1"/>
<dbReference type="VEuPathDB" id="FungiDB:ASPGLDRAFT_62804"/>
<keyword evidence="3" id="KW-1185">Reference proteome</keyword>
<dbReference type="Pfam" id="PF00646">
    <property type="entry name" value="F-box"/>
    <property type="match status" value="1"/>
</dbReference>
<sequence>MDLKVDSVLNRLPSNCWRNILDLLPVRDLISVSRTSVELNASAEPLLYRSISWEWDNVPIRRILQLLRAAWQRPERLLYVRHVSWLSSDQMGEWTVSELNADWSQEKADYTDVIQRAQAIVDKAEFPDASKWHQALADGDAYAFATILLSQMHNLQSLRLDYTFVWRSGYPGLMLKHALFSAPEGLLSKFNDPETVDYGTNVPEGEYISHFSQIDKTDGYPSCDPNQFMTWFRLPSVKSLGLWTQSLQEVVPAPQPLHLDRLHILVLTRSTIKEKEIPGLLSQTPNLRTLHLGLAHLWGKSCPLRNGAAVLQGLHSVSRTIEVLSFYFEYYLASRGEYYFDEDDAKLREPFRHFLLQVPRLRSVEVPITMLLGTDPATAVDIRTVLPSTVQQLCLQWDFSGQIVIRVWDLEEEDYLQEEADLKETCKQAGIDLTVVSDELSPGLWTQFLLGISRTAFPRNAP</sequence>
<dbReference type="InterPro" id="IPR001810">
    <property type="entry name" value="F-box_dom"/>
</dbReference>
<reference evidence="3" key="1">
    <citation type="journal article" date="2017" name="Genome Biol.">
        <title>Comparative genomics reveals high biological diversity and specific adaptations in the industrially and medically important fungal genus Aspergillus.</title>
        <authorList>
            <person name="de Vries R.P."/>
            <person name="Riley R."/>
            <person name="Wiebenga A."/>
            <person name="Aguilar-Osorio G."/>
            <person name="Amillis S."/>
            <person name="Uchima C.A."/>
            <person name="Anderluh G."/>
            <person name="Asadollahi M."/>
            <person name="Askin M."/>
            <person name="Barry K."/>
            <person name="Battaglia E."/>
            <person name="Bayram O."/>
            <person name="Benocci T."/>
            <person name="Braus-Stromeyer S.A."/>
            <person name="Caldana C."/>
            <person name="Canovas D."/>
            <person name="Cerqueira G.C."/>
            <person name="Chen F."/>
            <person name="Chen W."/>
            <person name="Choi C."/>
            <person name="Clum A."/>
            <person name="Dos Santos R.A."/>
            <person name="Damasio A.R."/>
            <person name="Diallinas G."/>
            <person name="Emri T."/>
            <person name="Fekete E."/>
            <person name="Flipphi M."/>
            <person name="Freyberg S."/>
            <person name="Gallo A."/>
            <person name="Gournas C."/>
            <person name="Habgood R."/>
            <person name="Hainaut M."/>
            <person name="Harispe M.L."/>
            <person name="Henrissat B."/>
            <person name="Hilden K.S."/>
            <person name="Hope R."/>
            <person name="Hossain A."/>
            <person name="Karabika E."/>
            <person name="Karaffa L."/>
            <person name="Karanyi Z."/>
            <person name="Krasevec N."/>
            <person name="Kuo A."/>
            <person name="Kusch H."/>
            <person name="LaButti K."/>
            <person name="Lagendijk E.L."/>
            <person name="Lapidus A."/>
            <person name="Levasseur A."/>
            <person name="Lindquist E."/>
            <person name="Lipzen A."/>
            <person name="Logrieco A.F."/>
            <person name="MacCabe A."/>
            <person name="Maekelae M.R."/>
            <person name="Malavazi I."/>
            <person name="Melin P."/>
            <person name="Meyer V."/>
            <person name="Mielnichuk N."/>
            <person name="Miskei M."/>
            <person name="Molnar A.P."/>
            <person name="Mule G."/>
            <person name="Ngan C.Y."/>
            <person name="Orejas M."/>
            <person name="Orosz E."/>
            <person name="Ouedraogo J.P."/>
            <person name="Overkamp K.M."/>
            <person name="Park H.-S."/>
            <person name="Perrone G."/>
            <person name="Piumi F."/>
            <person name="Punt P.J."/>
            <person name="Ram A.F."/>
            <person name="Ramon A."/>
            <person name="Rauscher S."/>
            <person name="Record E."/>
            <person name="Riano-Pachon D.M."/>
            <person name="Robert V."/>
            <person name="Roehrig J."/>
            <person name="Ruller R."/>
            <person name="Salamov A."/>
            <person name="Salih N.S."/>
            <person name="Samson R.A."/>
            <person name="Sandor E."/>
            <person name="Sanguinetti M."/>
            <person name="Schuetze T."/>
            <person name="Sepcic K."/>
            <person name="Shelest E."/>
            <person name="Sherlock G."/>
            <person name="Sophianopoulou V."/>
            <person name="Squina F.M."/>
            <person name="Sun H."/>
            <person name="Susca A."/>
            <person name="Todd R.B."/>
            <person name="Tsang A."/>
            <person name="Unkles S.E."/>
            <person name="van de Wiele N."/>
            <person name="van Rossen-Uffink D."/>
            <person name="Oliveira J.V."/>
            <person name="Vesth T.C."/>
            <person name="Visser J."/>
            <person name="Yu J.-H."/>
            <person name="Zhou M."/>
            <person name="Andersen M.R."/>
            <person name="Archer D.B."/>
            <person name="Baker S.E."/>
            <person name="Benoit I."/>
            <person name="Brakhage A.A."/>
            <person name="Braus G.H."/>
            <person name="Fischer R."/>
            <person name="Frisvad J.C."/>
            <person name="Goldman G.H."/>
            <person name="Houbraken J."/>
            <person name="Oakley B."/>
            <person name="Pocsi I."/>
            <person name="Scazzocchio C."/>
            <person name="Seiboth B."/>
            <person name="vanKuyk P.A."/>
            <person name="Wortman J."/>
            <person name="Dyer P.S."/>
            <person name="Grigoriev I.V."/>
        </authorList>
    </citation>
    <scope>NUCLEOTIDE SEQUENCE [LARGE SCALE GENOMIC DNA]</scope>
    <source>
        <strain evidence="3">CBS 516.65</strain>
    </source>
</reference>
<name>A0A1L9VZA1_ASPGL</name>